<dbReference type="Proteomes" id="UP001208570">
    <property type="component" value="Unassembled WGS sequence"/>
</dbReference>
<dbReference type="GO" id="GO:0005634">
    <property type="term" value="C:nucleus"/>
    <property type="evidence" value="ECO:0007669"/>
    <property type="project" value="UniProtKB-SubCell"/>
</dbReference>
<comment type="subunit">
    <text evidence="9">Interacts (via SNAG domain) with LIMD1 (via LIM domains), WTIP (via LIM domains) and AJUBA (via LIM domains).</text>
</comment>
<evidence type="ECO:0000256" key="7">
    <source>
        <dbReference type="ARBA" id="ARBA00023242"/>
    </source>
</evidence>
<dbReference type="InterPro" id="IPR050527">
    <property type="entry name" value="Snail/Krueppel_Znf"/>
</dbReference>
<dbReference type="SMART" id="SM00355">
    <property type="entry name" value="ZnF_C2H2"/>
    <property type="match status" value="5"/>
</dbReference>
<dbReference type="FunFam" id="3.30.160.60:FF:000207">
    <property type="entry name" value="zinc finger protein SNAI2"/>
    <property type="match status" value="1"/>
</dbReference>
<dbReference type="FunFam" id="3.30.160.60:FF:000043">
    <property type="entry name" value="Scratch family zinc finger 2"/>
    <property type="match status" value="1"/>
</dbReference>
<comment type="subcellular location">
    <subcellularLocation>
        <location evidence="1">Nucleus</location>
    </subcellularLocation>
</comment>
<evidence type="ECO:0000256" key="2">
    <source>
        <dbReference type="ARBA" id="ARBA00022723"/>
    </source>
</evidence>
<feature type="compositionally biased region" description="Low complexity" evidence="13">
    <location>
        <begin position="98"/>
        <end position="141"/>
    </location>
</feature>
<reference evidence="15" key="1">
    <citation type="journal article" date="2023" name="Mol. Biol. Evol.">
        <title>Third-Generation Sequencing Reveals the Adaptive Role of the Epigenome in Three Deep-Sea Polychaetes.</title>
        <authorList>
            <person name="Perez M."/>
            <person name="Aroh O."/>
            <person name="Sun Y."/>
            <person name="Lan Y."/>
            <person name="Juniper S.K."/>
            <person name="Young C.R."/>
            <person name="Angers B."/>
            <person name="Qian P.Y."/>
        </authorList>
    </citation>
    <scope>NUCLEOTIDE SEQUENCE</scope>
    <source>
        <strain evidence="15">P08H-3</strain>
    </source>
</reference>
<evidence type="ECO:0000256" key="4">
    <source>
        <dbReference type="ARBA" id="ARBA00022771"/>
    </source>
</evidence>
<feature type="region of interest" description="Disordered" evidence="13">
    <location>
        <begin position="84"/>
        <end position="167"/>
    </location>
</feature>
<dbReference type="SUPFAM" id="SSF57667">
    <property type="entry name" value="beta-beta-alpha zinc fingers"/>
    <property type="match status" value="3"/>
</dbReference>
<proteinExistence type="inferred from homology"/>
<dbReference type="InterPro" id="IPR036236">
    <property type="entry name" value="Znf_C2H2_sf"/>
</dbReference>
<dbReference type="PANTHER" id="PTHR24388:SF38">
    <property type="entry name" value="PROTEIN SNAIL"/>
    <property type="match status" value="1"/>
</dbReference>
<feature type="compositionally biased region" description="Basic residues" evidence="13">
    <location>
        <begin position="156"/>
        <end position="167"/>
    </location>
</feature>
<evidence type="ECO:0000256" key="5">
    <source>
        <dbReference type="ARBA" id="ARBA00022833"/>
    </source>
</evidence>
<name>A0AAD9K5M1_9ANNE</name>
<keyword evidence="2" id="KW-0479">Metal-binding</keyword>
<evidence type="ECO:0000256" key="9">
    <source>
        <dbReference type="ARBA" id="ARBA00064979"/>
    </source>
</evidence>
<dbReference type="GO" id="GO:0000981">
    <property type="term" value="F:DNA-binding transcription factor activity, RNA polymerase II-specific"/>
    <property type="evidence" value="ECO:0007669"/>
    <property type="project" value="TreeGrafter"/>
</dbReference>
<feature type="domain" description="C2H2-type" evidence="14">
    <location>
        <begin position="291"/>
        <end position="320"/>
    </location>
</feature>
<keyword evidence="7" id="KW-0539">Nucleus</keyword>
<dbReference type="Gene3D" id="3.30.160.60">
    <property type="entry name" value="Classic Zinc Finger"/>
    <property type="match status" value="4"/>
</dbReference>
<dbReference type="Pfam" id="PF00096">
    <property type="entry name" value="zf-C2H2"/>
    <property type="match status" value="5"/>
</dbReference>
<dbReference type="PANTHER" id="PTHR24388">
    <property type="entry name" value="ZINC FINGER PROTEIN"/>
    <property type="match status" value="1"/>
</dbReference>
<dbReference type="PROSITE" id="PS00028">
    <property type="entry name" value="ZINC_FINGER_C2H2_1"/>
    <property type="match status" value="3"/>
</dbReference>
<dbReference type="FunFam" id="3.30.160.60:FF:000169">
    <property type="entry name" value="transcriptional repressor scratch 2"/>
    <property type="match status" value="1"/>
</dbReference>
<evidence type="ECO:0000259" key="14">
    <source>
        <dbReference type="PROSITE" id="PS50157"/>
    </source>
</evidence>
<evidence type="ECO:0000256" key="8">
    <source>
        <dbReference type="ARBA" id="ARBA00037948"/>
    </source>
</evidence>
<evidence type="ECO:0000256" key="13">
    <source>
        <dbReference type="SAM" id="MobiDB-lite"/>
    </source>
</evidence>
<gene>
    <name evidence="15" type="ORF">LSH36_61g03082</name>
</gene>
<keyword evidence="16" id="KW-1185">Reference proteome</keyword>
<dbReference type="GO" id="GO:0008270">
    <property type="term" value="F:zinc ion binding"/>
    <property type="evidence" value="ECO:0007669"/>
    <property type="project" value="UniProtKB-KW"/>
</dbReference>
<evidence type="ECO:0000256" key="10">
    <source>
        <dbReference type="ARBA" id="ARBA00071743"/>
    </source>
</evidence>
<keyword evidence="3" id="KW-0677">Repeat</keyword>
<evidence type="ECO:0000313" key="15">
    <source>
        <dbReference type="EMBL" id="KAK2164593.1"/>
    </source>
</evidence>
<evidence type="ECO:0000256" key="11">
    <source>
        <dbReference type="ARBA" id="ARBA00083685"/>
    </source>
</evidence>
<keyword evidence="5" id="KW-0862">Zinc</keyword>
<protein>
    <recommendedName>
        <fullName evidence="10">Transcriptional repressor scratch 1</fullName>
    </recommendedName>
    <alternativeName>
        <fullName evidence="11">Scratch homolog 1 zinc finger protein</fullName>
    </alternativeName>
</protein>
<feature type="domain" description="C2H2-type" evidence="14">
    <location>
        <begin position="263"/>
        <end position="290"/>
    </location>
</feature>
<dbReference type="PROSITE" id="PS50157">
    <property type="entry name" value="ZINC_FINGER_C2H2_2"/>
    <property type="match status" value="4"/>
</dbReference>
<feature type="domain" description="C2H2-type" evidence="14">
    <location>
        <begin position="178"/>
        <end position="205"/>
    </location>
</feature>
<dbReference type="EMBL" id="JAODUP010000061">
    <property type="protein sequence ID" value="KAK2164593.1"/>
    <property type="molecule type" value="Genomic_DNA"/>
</dbReference>
<evidence type="ECO:0000313" key="16">
    <source>
        <dbReference type="Proteomes" id="UP001208570"/>
    </source>
</evidence>
<evidence type="ECO:0000256" key="3">
    <source>
        <dbReference type="ARBA" id="ARBA00022737"/>
    </source>
</evidence>
<dbReference type="InterPro" id="IPR013087">
    <property type="entry name" value="Znf_C2H2_type"/>
</dbReference>
<evidence type="ECO:0000256" key="12">
    <source>
        <dbReference type="PROSITE-ProRule" id="PRU00042"/>
    </source>
</evidence>
<keyword evidence="4 12" id="KW-0863">Zinc-finger</keyword>
<dbReference type="AlphaFoldDB" id="A0AAD9K5M1"/>
<sequence>MPRSFLVKKTGRRQCDVIDRFRKYAEYYYNSVNVMPVSGVHVTQQQPHLAEMVPYSPISSSPLLLTSCNTYMSDLEEQSPYFGHARDTKIGDSDGDTDSMLSSPTSCSSPCDVTDQTSQTGSSSDEATSGSESSAGSVDSGATIGDDGERIVDGRSRRRKCGQAARRRGACEPERGRYACSECGKQYATSSNLSRHKQTHRSLDSQQAKKCPHCNKVYVSMPALSMHILTHDLRHRCTVCDKAFSRPWLLQGHMRSHTGEKPYGCAHCGKAFADRSNLRAHMQTHSAAKVYACSRCNKSFALKSYLNKHVEASCLKADES</sequence>
<evidence type="ECO:0000256" key="1">
    <source>
        <dbReference type="ARBA" id="ARBA00004123"/>
    </source>
</evidence>
<dbReference type="GO" id="GO:0000978">
    <property type="term" value="F:RNA polymerase II cis-regulatory region sequence-specific DNA binding"/>
    <property type="evidence" value="ECO:0007669"/>
    <property type="project" value="TreeGrafter"/>
</dbReference>
<evidence type="ECO:0000256" key="6">
    <source>
        <dbReference type="ARBA" id="ARBA00023125"/>
    </source>
</evidence>
<organism evidence="15 16">
    <name type="scientific">Paralvinella palmiformis</name>
    <dbReference type="NCBI Taxonomy" id="53620"/>
    <lineage>
        <taxon>Eukaryota</taxon>
        <taxon>Metazoa</taxon>
        <taxon>Spiralia</taxon>
        <taxon>Lophotrochozoa</taxon>
        <taxon>Annelida</taxon>
        <taxon>Polychaeta</taxon>
        <taxon>Sedentaria</taxon>
        <taxon>Canalipalpata</taxon>
        <taxon>Terebellida</taxon>
        <taxon>Terebelliformia</taxon>
        <taxon>Alvinellidae</taxon>
        <taxon>Paralvinella</taxon>
    </lineage>
</organism>
<comment type="similarity">
    <text evidence="8">Belongs to the snail C2H2-type zinc-finger protein family.</text>
</comment>
<accession>A0AAD9K5M1</accession>
<keyword evidence="6" id="KW-0238">DNA-binding</keyword>
<feature type="domain" description="C2H2-type" evidence="14">
    <location>
        <begin position="235"/>
        <end position="262"/>
    </location>
</feature>
<dbReference type="FunFam" id="3.30.160.60:FF:000706">
    <property type="entry name" value="Zinc finger protein"/>
    <property type="match status" value="1"/>
</dbReference>
<comment type="caution">
    <text evidence="15">The sequence shown here is derived from an EMBL/GenBank/DDBJ whole genome shotgun (WGS) entry which is preliminary data.</text>
</comment>